<name>A0ABQ9GD62_9NEOP</name>
<dbReference type="EMBL" id="JARBHB010000013">
    <property type="protein sequence ID" value="KAJ8870137.1"/>
    <property type="molecule type" value="Genomic_DNA"/>
</dbReference>
<sequence>MWRLSYPVDSITLRLLVHDFLDRRGKCVKKLKNDLPGREFEYNSSGVINAYVDEHEKELAVVQPSNIINYDESNFANERRRRKVIMRQ</sequence>
<reference evidence="1 2" key="1">
    <citation type="submission" date="2023-02" db="EMBL/GenBank/DDBJ databases">
        <title>LHISI_Scaffold_Assembly.</title>
        <authorList>
            <person name="Stuart O.P."/>
            <person name="Cleave R."/>
            <person name="Magrath M.J.L."/>
            <person name="Mikheyev A.S."/>
        </authorList>
    </citation>
    <scope>NUCLEOTIDE SEQUENCE [LARGE SCALE GENOMIC DNA]</scope>
    <source>
        <strain evidence="1">Daus_M_001</strain>
        <tissue evidence="1">Leg muscle</tissue>
    </source>
</reference>
<evidence type="ECO:0000313" key="2">
    <source>
        <dbReference type="Proteomes" id="UP001159363"/>
    </source>
</evidence>
<proteinExistence type="predicted"/>
<evidence type="ECO:0000313" key="1">
    <source>
        <dbReference type="EMBL" id="KAJ8870137.1"/>
    </source>
</evidence>
<keyword evidence="2" id="KW-1185">Reference proteome</keyword>
<comment type="caution">
    <text evidence="1">The sequence shown here is derived from an EMBL/GenBank/DDBJ whole genome shotgun (WGS) entry which is preliminary data.</text>
</comment>
<accession>A0ABQ9GD62</accession>
<organism evidence="1 2">
    <name type="scientific">Dryococelus australis</name>
    <dbReference type="NCBI Taxonomy" id="614101"/>
    <lineage>
        <taxon>Eukaryota</taxon>
        <taxon>Metazoa</taxon>
        <taxon>Ecdysozoa</taxon>
        <taxon>Arthropoda</taxon>
        <taxon>Hexapoda</taxon>
        <taxon>Insecta</taxon>
        <taxon>Pterygota</taxon>
        <taxon>Neoptera</taxon>
        <taxon>Polyneoptera</taxon>
        <taxon>Phasmatodea</taxon>
        <taxon>Verophasmatodea</taxon>
        <taxon>Anareolatae</taxon>
        <taxon>Phasmatidae</taxon>
        <taxon>Eurycanthinae</taxon>
        <taxon>Dryococelus</taxon>
    </lineage>
</organism>
<protein>
    <submittedName>
        <fullName evidence="1">Uncharacterized protein</fullName>
    </submittedName>
</protein>
<dbReference type="Proteomes" id="UP001159363">
    <property type="component" value="Chromosome 12"/>
</dbReference>
<gene>
    <name evidence="1" type="ORF">PR048_029149</name>
</gene>